<organism evidence="2 3">
    <name type="scientific">Micromonospora costi</name>
    <dbReference type="NCBI Taxonomy" id="1530042"/>
    <lineage>
        <taxon>Bacteria</taxon>
        <taxon>Bacillati</taxon>
        <taxon>Actinomycetota</taxon>
        <taxon>Actinomycetes</taxon>
        <taxon>Micromonosporales</taxon>
        <taxon>Micromonosporaceae</taxon>
        <taxon>Micromonospora</taxon>
    </lineage>
</organism>
<feature type="transmembrane region" description="Helical" evidence="1">
    <location>
        <begin position="83"/>
        <end position="103"/>
    </location>
</feature>
<feature type="transmembrane region" description="Helical" evidence="1">
    <location>
        <begin position="47"/>
        <end position="71"/>
    </location>
</feature>
<proteinExistence type="predicted"/>
<feature type="transmembrane region" description="Helical" evidence="1">
    <location>
        <begin position="320"/>
        <end position="338"/>
    </location>
</feature>
<feature type="transmembrane region" description="Helical" evidence="1">
    <location>
        <begin position="115"/>
        <end position="136"/>
    </location>
</feature>
<name>A0A3B0A1D8_9ACTN</name>
<reference evidence="2 3" key="1">
    <citation type="journal article" date="2015" name="Int. J. Syst. Evol. Microbiol.">
        <title>Micromonospora costi sp. nov., isolated from a leaf of Costus speciosus.</title>
        <authorList>
            <person name="Thawai C."/>
        </authorList>
    </citation>
    <scope>NUCLEOTIDE SEQUENCE [LARGE SCALE GENOMIC DNA]</scope>
    <source>
        <strain evidence="2 3">CS1-12</strain>
    </source>
</reference>
<feature type="transmembrane region" description="Helical" evidence="1">
    <location>
        <begin position="236"/>
        <end position="255"/>
    </location>
</feature>
<keyword evidence="1" id="KW-0812">Transmembrane</keyword>
<evidence type="ECO:0000313" key="3">
    <source>
        <dbReference type="Proteomes" id="UP000279968"/>
    </source>
</evidence>
<keyword evidence="3" id="KW-1185">Reference proteome</keyword>
<dbReference type="Proteomes" id="UP000279968">
    <property type="component" value="Unassembled WGS sequence"/>
</dbReference>
<dbReference type="PANTHER" id="PTHR36840:SF1">
    <property type="entry name" value="BLL5714 PROTEIN"/>
    <property type="match status" value="1"/>
</dbReference>
<feature type="transmembrane region" description="Helical" evidence="1">
    <location>
        <begin position="148"/>
        <end position="166"/>
    </location>
</feature>
<dbReference type="PANTHER" id="PTHR36840">
    <property type="entry name" value="BLL5714 PROTEIN"/>
    <property type="match status" value="1"/>
</dbReference>
<evidence type="ECO:0000313" key="2">
    <source>
        <dbReference type="EMBL" id="RKN54220.1"/>
    </source>
</evidence>
<keyword evidence="1" id="KW-1133">Transmembrane helix</keyword>
<keyword evidence="1" id="KW-0472">Membrane</keyword>
<comment type="caution">
    <text evidence="2">The sequence shown here is derived from an EMBL/GenBank/DDBJ whole genome shotgun (WGS) entry which is preliminary data.</text>
</comment>
<feature type="transmembrane region" description="Helical" evidence="1">
    <location>
        <begin position="21"/>
        <end position="41"/>
    </location>
</feature>
<dbReference type="AlphaFoldDB" id="A0A3B0A1D8"/>
<gene>
    <name evidence="2" type="ORF">D7193_19580</name>
</gene>
<accession>A0A3B0A1D8</accession>
<feature type="transmembrane region" description="Helical" evidence="1">
    <location>
        <begin position="278"/>
        <end position="300"/>
    </location>
</feature>
<evidence type="ECO:0000256" key="1">
    <source>
        <dbReference type="SAM" id="Phobius"/>
    </source>
</evidence>
<feature type="transmembrane region" description="Helical" evidence="1">
    <location>
        <begin position="210"/>
        <end position="230"/>
    </location>
</feature>
<feature type="transmembrane region" description="Helical" evidence="1">
    <location>
        <begin position="172"/>
        <end position="190"/>
    </location>
</feature>
<sequence length="402" mass="43193">MAQILGIRRPVPIGEGHRTTPFEIFFDLVFAFAFIRVATFMEGSPTPLVLAQGLVFLMLLWWPFTTFAWLANRVRADVGLVRAGLVVVMAAMFVAGLVIPFAWEHDRRTVSESLTVAVAYIVIRTAFYLLNWHVAVVNPRIPAPGFRYAIPIVGGWIPLLLGAVLGGATQTLLWAAAFLIDCLGTASASMSSKDRFRLHSASHLCDRHGLLLIIALGESLIAVGVGAGSAVTRRPVLIAALLAVAIATALWWLYFENAAAPAGQALARLPHEERVRPAINAYSLAHFPLIAGIIYLALGIELVLEHLAHHPSQHPAGAPLDWISTAALFGGPVVYLIGRGLFLRFTVGHTPRAQIVAAGIMLALLPVARSLPALGAFGVITAALAALVCYERIMWQPTAAAR</sequence>
<protein>
    <submittedName>
        <fullName evidence="2">Low temperature requirement protein A</fullName>
    </submittedName>
</protein>
<dbReference type="OrthoDB" id="7698234at2"/>
<dbReference type="RefSeq" id="WP_120780946.1">
    <property type="nucleotide sequence ID" value="NZ_JBHLUP010000001.1"/>
</dbReference>
<dbReference type="InterPro" id="IPR010640">
    <property type="entry name" value="Low_temperature_requirement_A"/>
</dbReference>
<dbReference type="Pfam" id="PF06772">
    <property type="entry name" value="LtrA"/>
    <property type="match status" value="1"/>
</dbReference>
<feature type="transmembrane region" description="Helical" evidence="1">
    <location>
        <begin position="350"/>
        <end position="368"/>
    </location>
</feature>
<dbReference type="EMBL" id="RBAN01000003">
    <property type="protein sequence ID" value="RKN54220.1"/>
    <property type="molecule type" value="Genomic_DNA"/>
</dbReference>
<feature type="transmembrane region" description="Helical" evidence="1">
    <location>
        <begin position="374"/>
        <end position="393"/>
    </location>
</feature>